<dbReference type="Pfam" id="PF00589">
    <property type="entry name" value="Phage_integrase"/>
    <property type="match status" value="1"/>
</dbReference>
<dbReference type="PANTHER" id="PTHR30349">
    <property type="entry name" value="PHAGE INTEGRASE-RELATED"/>
    <property type="match status" value="1"/>
</dbReference>
<dbReference type="Proteomes" id="UP000683559">
    <property type="component" value="Chromosome"/>
</dbReference>
<dbReference type="Pfam" id="PF20172">
    <property type="entry name" value="DUF6538"/>
    <property type="match status" value="1"/>
</dbReference>
<dbReference type="PANTHER" id="PTHR30349:SF41">
    <property type="entry name" value="INTEGRASE_RECOMBINASE PROTEIN MJ0367-RELATED"/>
    <property type="match status" value="1"/>
</dbReference>
<dbReference type="InterPro" id="IPR002104">
    <property type="entry name" value="Integrase_catalytic"/>
</dbReference>
<keyword evidence="5" id="KW-1185">Reference proteome</keyword>
<comment type="similarity">
    <text evidence="1">Belongs to the 'phage' integrase family.</text>
</comment>
<name>A0ABX8LMU2_9BACT</name>
<evidence type="ECO:0000313" key="4">
    <source>
        <dbReference type="EMBL" id="QXE92809.1"/>
    </source>
</evidence>
<sequence length="428" mass="49374">MFSYLLNRRGYYHVRIRVPADLLGVISSTELVKSLKTRDKREAQRLALPYLQGINKTFSLFRSGYISDDQMRVNLDSLMGRKKQAVVCNAANLPGTPVILLSKAIHQFITDRQQGWTIKTKMENEASFKLLLNIVGNVPVNGIDRDKVREIRDTLCKLPANLYKVFPDRTISAVVQRMEDGKMPPMSITSVNKHLTRFTSLMSHCVKERVIDVNPAEGFLLKQKRKPEEERKTYSSDDLKAIMKHLPQDDDRPERFWIPLIAMYSGMRLDEICQLYTADVREVDGIWCIDVNDALDKKLKTISSSRLVPVHPRLVELGLLDHVTKCQERRHPRLWMNLERREADGYGSAYGKVYQRFNRKHITDDPLKTFHSLRHTYANTLKQLGAQEALIAELMGHVNSNITTGRYGKKYRLSVLLETLRRVDFHAP</sequence>
<dbReference type="PROSITE" id="PS51898">
    <property type="entry name" value="TYR_RECOMBINASE"/>
    <property type="match status" value="1"/>
</dbReference>
<accession>A0ABX8LMU2</accession>
<protein>
    <submittedName>
        <fullName evidence="4">Site-specific integrase</fullName>
    </submittedName>
</protein>
<dbReference type="InterPro" id="IPR050090">
    <property type="entry name" value="Tyrosine_recombinase_XerCD"/>
</dbReference>
<evidence type="ECO:0000256" key="2">
    <source>
        <dbReference type="ARBA" id="ARBA00023125"/>
    </source>
</evidence>
<dbReference type="CDD" id="cd01184">
    <property type="entry name" value="INT_C_like_1"/>
    <property type="match status" value="1"/>
</dbReference>
<gene>
    <name evidence="4" type="ORF">KP001_09935</name>
</gene>
<dbReference type="InterPro" id="IPR046668">
    <property type="entry name" value="DUF6538"/>
</dbReference>
<feature type="domain" description="Tyr recombinase" evidence="3">
    <location>
        <begin position="229"/>
        <end position="421"/>
    </location>
</feature>
<dbReference type="EMBL" id="CP077683">
    <property type="protein sequence ID" value="QXE92809.1"/>
    <property type="molecule type" value="Genomic_DNA"/>
</dbReference>
<dbReference type="RefSeq" id="WP_217289354.1">
    <property type="nucleotide sequence ID" value="NZ_CP077683.1"/>
</dbReference>
<evidence type="ECO:0000256" key="1">
    <source>
        <dbReference type="ARBA" id="ARBA00008857"/>
    </source>
</evidence>
<keyword evidence="2" id="KW-0238">DNA-binding</keyword>
<proteinExistence type="inferred from homology"/>
<evidence type="ECO:0000259" key="3">
    <source>
        <dbReference type="PROSITE" id="PS51898"/>
    </source>
</evidence>
<reference evidence="4 5" key="1">
    <citation type="submission" date="2021-06" db="EMBL/GenBank/DDBJ databases">
        <title>Gemonas diversity in paddy soil.</title>
        <authorList>
            <person name="Liu G."/>
        </authorList>
    </citation>
    <scope>NUCLEOTIDE SEQUENCE [LARGE SCALE GENOMIC DNA]</scope>
    <source>
        <strain evidence="4 5">RG2</strain>
    </source>
</reference>
<evidence type="ECO:0000313" key="5">
    <source>
        <dbReference type="Proteomes" id="UP000683559"/>
    </source>
</evidence>
<organism evidence="4 5">
    <name type="scientific">Geomonas subterranea</name>
    <dbReference type="NCBI Taxonomy" id="2847989"/>
    <lineage>
        <taxon>Bacteria</taxon>
        <taxon>Pseudomonadati</taxon>
        <taxon>Thermodesulfobacteriota</taxon>
        <taxon>Desulfuromonadia</taxon>
        <taxon>Geobacterales</taxon>
        <taxon>Geobacteraceae</taxon>
        <taxon>Geomonas</taxon>
    </lineage>
</organism>